<gene>
    <name evidence="1" type="ORF">MEDL_47004</name>
</gene>
<name>A0A8S3TL07_MYTED</name>
<evidence type="ECO:0000313" key="2">
    <source>
        <dbReference type="Proteomes" id="UP000683360"/>
    </source>
</evidence>
<keyword evidence="2" id="KW-1185">Reference proteome</keyword>
<dbReference type="EMBL" id="CAJPWZ010002237">
    <property type="protein sequence ID" value="CAG2234373.1"/>
    <property type="molecule type" value="Genomic_DNA"/>
</dbReference>
<dbReference type="PANTHER" id="PTHR33050">
    <property type="entry name" value="REVERSE TRANSCRIPTASE DOMAIN-CONTAINING PROTEIN"/>
    <property type="match status" value="1"/>
</dbReference>
<reference evidence="1" key="1">
    <citation type="submission" date="2021-03" db="EMBL/GenBank/DDBJ databases">
        <authorList>
            <person name="Bekaert M."/>
        </authorList>
    </citation>
    <scope>NUCLEOTIDE SEQUENCE</scope>
</reference>
<evidence type="ECO:0000313" key="1">
    <source>
        <dbReference type="EMBL" id="CAG2234373.1"/>
    </source>
</evidence>
<dbReference type="OrthoDB" id="3249498at2759"/>
<sequence length="319" mass="36450">MPLSKKHIPTKRKSRFQPYSTEIDVTKTNSEKTKTKMVDELSKIGFKVPPNLTLNVVKSLYTENIVNKSNDRVETIENTLSATDSFSSNNPTASTEIQNREALNILLLRKMSTLILIAAFNTMSQCVNGLQKSVDTLMTEKLLRFELDADEEDIIEISNFYGNKFYDMELYTDASSTIGFGGYFGGKWFYSSWPTEIKNITNSKHSMAFFELYPIVVAAVLWGASWKTKKVLFWSDNMSTVEIIRKGRSKCLYIMKLMRKLTWCACTNNFFFSAKHVPGVQNDISDALSRFQIQRFRTLAPDADTFPEPCPKISDVIWC</sequence>
<dbReference type="InterPro" id="IPR052055">
    <property type="entry name" value="Hepadnavirus_pol/RT"/>
</dbReference>
<dbReference type="AlphaFoldDB" id="A0A8S3TL07"/>
<dbReference type="Proteomes" id="UP000683360">
    <property type="component" value="Unassembled WGS sequence"/>
</dbReference>
<proteinExistence type="predicted"/>
<protein>
    <submittedName>
        <fullName evidence="1">Uncharacterized protein</fullName>
    </submittedName>
</protein>
<accession>A0A8S3TL07</accession>
<dbReference type="CDD" id="cd09275">
    <property type="entry name" value="RNase_HI_RT_DIRS1"/>
    <property type="match status" value="1"/>
</dbReference>
<organism evidence="1 2">
    <name type="scientific">Mytilus edulis</name>
    <name type="common">Blue mussel</name>
    <dbReference type="NCBI Taxonomy" id="6550"/>
    <lineage>
        <taxon>Eukaryota</taxon>
        <taxon>Metazoa</taxon>
        <taxon>Spiralia</taxon>
        <taxon>Lophotrochozoa</taxon>
        <taxon>Mollusca</taxon>
        <taxon>Bivalvia</taxon>
        <taxon>Autobranchia</taxon>
        <taxon>Pteriomorphia</taxon>
        <taxon>Mytilida</taxon>
        <taxon>Mytiloidea</taxon>
        <taxon>Mytilidae</taxon>
        <taxon>Mytilinae</taxon>
        <taxon>Mytilus</taxon>
    </lineage>
</organism>
<dbReference type="PANTHER" id="PTHR33050:SF8">
    <property type="entry name" value="REVERSE TRANSCRIPTASE DOMAIN-CONTAINING PROTEIN"/>
    <property type="match status" value="1"/>
</dbReference>
<comment type="caution">
    <text evidence="1">The sequence shown here is derived from an EMBL/GenBank/DDBJ whole genome shotgun (WGS) entry which is preliminary data.</text>
</comment>